<dbReference type="SUPFAM" id="SSF46689">
    <property type="entry name" value="Homeodomain-like"/>
    <property type="match status" value="1"/>
</dbReference>
<proteinExistence type="inferred from homology"/>
<evidence type="ECO:0000313" key="4">
    <source>
        <dbReference type="EMBL" id="MCF5657826.1"/>
    </source>
</evidence>
<sequence>MTNSNDKSGELLGQERRRRWSPEQKLAMVRESLEPGQSVSVVARRNGINANQLFLWRKLYQDGSLSAVSAGEAVVPASELSDALKQIRELQRMLGKKTMEAEILKEAVEIARSRNSEWIQERDLAKRILNGDRQAKLVAIEAFEPFTEISLLGSAIQTTVHEHGIFESRLSIHGSDLIPTEIKSLLKSGKLSTKAIPIGRFNDLHQDYVCSCALRVGRELLAVLPDDLVIVTAMDNVLNGATGHMQELPILSVAFSRSTMDALNPDAIDPSDAMKNFVHNMSFKKTFGFEPVAVLDATRFAVGA</sequence>
<dbReference type="InterPro" id="IPR036388">
    <property type="entry name" value="WH-like_DNA-bd_sf"/>
</dbReference>
<dbReference type="InterPro" id="IPR009057">
    <property type="entry name" value="Homeodomain-like_sf"/>
</dbReference>
<name>A0AAP2WLX2_9PSED</name>
<evidence type="ECO:0000256" key="3">
    <source>
        <dbReference type="ARBA" id="ARBA00024308"/>
    </source>
</evidence>
<comment type="similarity">
    <text evidence="1">Belongs to the transposase 8 family.</text>
</comment>
<dbReference type="Pfam" id="PF01527">
    <property type="entry name" value="HTH_Tnp_1"/>
    <property type="match status" value="1"/>
</dbReference>
<protein>
    <submittedName>
        <fullName evidence="4">Transposase</fullName>
    </submittedName>
</protein>
<reference evidence="4" key="1">
    <citation type="submission" date="2019-11" db="EMBL/GenBank/DDBJ databases">
        <title>Epiphytic Pseudomonas syringae from cherry orchards.</title>
        <authorList>
            <person name="Hulin M.T."/>
        </authorList>
    </citation>
    <scope>NUCLEOTIDE SEQUENCE</scope>
    <source>
        <strain evidence="4">PA-2-1F</strain>
    </source>
</reference>
<dbReference type="EMBL" id="WJZX01000148">
    <property type="protein sequence ID" value="MCF5657826.1"/>
    <property type="molecule type" value="Genomic_DNA"/>
</dbReference>
<dbReference type="GO" id="GO:0003677">
    <property type="term" value="F:DNA binding"/>
    <property type="evidence" value="ECO:0007669"/>
    <property type="project" value="InterPro"/>
</dbReference>
<evidence type="ECO:0000256" key="1">
    <source>
        <dbReference type="ARBA" id="ARBA00009964"/>
    </source>
</evidence>
<dbReference type="InterPro" id="IPR002514">
    <property type="entry name" value="Transposase_8"/>
</dbReference>
<dbReference type="GO" id="GO:0006313">
    <property type="term" value="P:DNA transposition"/>
    <property type="evidence" value="ECO:0007669"/>
    <property type="project" value="InterPro"/>
</dbReference>
<comment type="function">
    <text evidence="3">Involved in the transposition of the insertion sequence IS2.</text>
</comment>
<dbReference type="Proteomes" id="UP000814126">
    <property type="component" value="Unassembled WGS sequence"/>
</dbReference>
<gene>
    <name evidence="4" type="ORF">GIV46_22705</name>
</gene>
<dbReference type="Gene3D" id="1.10.10.10">
    <property type="entry name" value="Winged helix-like DNA-binding domain superfamily/Winged helix DNA-binding domain"/>
    <property type="match status" value="1"/>
</dbReference>
<dbReference type="GO" id="GO:0004803">
    <property type="term" value="F:transposase activity"/>
    <property type="evidence" value="ECO:0007669"/>
    <property type="project" value="InterPro"/>
</dbReference>
<accession>A0AAP2WLX2</accession>
<dbReference type="PANTHER" id="PTHR37936">
    <property type="entry name" value="TRANSPOSASE INSC FOR INSERTION ELEMENT IS2A-RELATED"/>
    <property type="match status" value="1"/>
</dbReference>
<keyword evidence="2" id="KW-0815">Transposition</keyword>
<organism evidence="4 5">
    <name type="scientific">Pseudomonas poae</name>
    <dbReference type="NCBI Taxonomy" id="200451"/>
    <lineage>
        <taxon>Bacteria</taxon>
        <taxon>Pseudomonadati</taxon>
        <taxon>Pseudomonadota</taxon>
        <taxon>Gammaproteobacteria</taxon>
        <taxon>Pseudomonadales</taxon>
        <taxon>Pseudomonadaceae</taxon>
        <taxon>Pseudomonas</taxon>
    </lineage>
</organism>
<dbReference type="PANTHER" id="PTHR37936:SF3">
    <property type="entry name" value="TRANSPOSASE INSC FOR INSERTION ELEMENT IS2A-RELATED"/>
    <property type="match status" value="1"/>
</dbReference>
<dbReference type="AlphaFoldDB" id="A0AAP2WLX2"/>
<evidence type="ECO:0000256" key="2">
    <source>
        <dbReference type="ARBA" id="ARBA00022578"/>
    </source>
</evidence>
<comment type="caution">
    <text evidence="4">The sequence shown here is derived from an EMBL/GenBank/DDBJ whole genome shotgun (WGS) entry which is preliminary data.</text>
</comment>
<evidence type="ECO:0000313" key="5">
    <source>
        <dbReference type="Proteomes" id="UP000814126"/>
    </source>
</evidence>